<dbReference type="RefSeq" id="WP_313666990.1">
    <property type="nucleotide sequence ID" value="NZ_JACHMS010000001.1"/>
</dbReference>
<dbReference type="GO" id="GO:0050660">
    <property type="term" value="F:flavin adenine dinucleotide binding"/>
    <property type="evidence" value="ECO:0007669"/>
    <property type="project" value="InterPro"/>
</dbReference>
<accession>A0A7W7GKW8</accession>
<dbReference type="InterPro" id="IPR036188">
    <property type="entry name" value="FAD/NAD-bd_sf"/>
</dbReference>
<keyword evidence="6" id="KW-1185">Reference proteome</keyword>
<protein>
    <submittedName>
        <fullName evidence="5">Cation diffusion facilitator CzcD-associated flavoprotein CzcO</fullName>
    </submittedName>
</protein>
<proteinExistence type="inferred from homology"/>
<evidence type="ECO:0000256" key="4">
    <source>
        <dbReference type="ARBA" id="ARBA00023002"/>
    </source>
</evidence>
<dbReference type="GeneID" id="95799833"/>
<dbReference type="InterPro" id="IPR020946">
    <property type="entry name" value="Flavin_mOase-like"/>
</dbReference>
<sequence length="68" mass="6860">MTAAAVAASGAFGRPCRPTLPGQDDFTGPVAHAADYRSPVPFAGRRVVVVGAGNPAVQIAAELAQVTR</sequence>
<evidence type="ECO:0000256" key="1">
    <source>
        <dbReference type="ARBA" id="ARBA00010139"/>
    </source>
</evidence>
<comment type="similarity">
    <text evidence="1">Belongs to the FAD-binding monooxygenase family.</text>
</comment>
<dbReference type="PANTHER" id="PTHR43539:SF78">
    <property type="entry name" value="FLAVIN-CONTAINING MONOOXYGENASE"/>
    <property type="match status" value="1"/>
</dbReference>
<dbReference type="Proteomes" id="UP000565089">
    <property type="component" value="Unassembled WGS sequence"/>
</dbReference>
<evidence type="ECO:0000313" key="5">
    <source>
        <dbReference type="EMBL" id="MBB4714740.1"/>
    </source>
</evidence>
<dbReference type="GO" id="GO:0004499">
    <property type="term" value="F:N,N-dimethylaniline monooxygenase activity"/>
    <property type="evidence" value="ECO:0007669"/>
    <property type="project" value="InterPro"/>
</dbReference>
<dbReference type="EMBL" id="JACHMS010000001">
    <property type="protein sequence ID" value="MBB4714740.1"/>
    <property type="molecule type" value="Genomic_DNA"/>
</dbReference>
<dbReference type="InterPro" id="IPR050982">
    <property type="entry name" value="Auxin_biosynth/cation_transpt"/>
</dbReference>
<dbReference type="PANTHER" id="PTHR43539">
    <property type="entry name" value="FLAVIN-BINDING MONOOXYGENASE-LIKE PROTEIN (AFU_ORTHOLOGUE AFUA_4G09220)"/>
    <property type="match status" value="1"/>
</dbReference>
<keyword evidence="3" id="KW-0274">FAD</keyword>
<dbReference type="SUPFAM" id="SSF51905">
    <property type="entry name" value="FAD/NAD(P)-binding domain"/>
    <property type="match status" value="1"/>
</dbReference>
<keyword evidence="4" id="KW-0560">Oxidoreductase</keyword>
<organism evidence="5 6">
    <name type="scientific">Streptomyces luteogriseus</name>
    <dbReference type="NCBI Taxonomy" id="68233"/>
    <lineage>
        <taxon>Bacteria</taxon>
        <taxon>Bacillati</taxon>
        <taxon>Actinomycetota</taxon>
        <taxon>Actinomycetes</taxon>
        <taxon>Kitasatosporales</taxon>
        <taxon>Streptomycetaceae</taxon>
        <taxon>Streptomyces</taxon>
    </lineage>
</organism>
<dbReference type="AlphaFoldDB" id="A0A7W7GKW8"/>
<dbReference type="GO" id="GO:0050661">
    <property type="term" value="F:NADP binding"/>
    <property type="evidence" value="ECO:0007669"/>
    <property type="project" value="InterPro"/>
</dbReference>
<dbReference type="Pfam" id="PF00743">
    <property type="entry name" value="FMO-like"/>
    <property type="match status" value="1"/>
</dbReference>
<dbReference type="Gene3D" id="3.50.50.60">
    <property type="entry name" value="FAD/NAD(P)-binding domain"/>
    <property type="match status" value="1"/>
</dbReference>
<comment type="caution">
    <text evidence="5">The sequence shown here is derived from an EMBL/GenBank/DDBJ whole genome shotgun (WGS) entry which is preliminary data.</text>
</comment>
<gene>
    <name evidence="5" type="ORF">BJ965_004622</name>
</gene>
<evidence type="ECO:0000313" key="6">
    <source>
        <dbReference type="Proteomes" id="UP000565089"/>
    </source>
</evidence>
<name>A0A7W7GKW8_9ACTN</name>
<keyword evidence="2" id="KW-0285">Flavoprotein</keyword>
<evidence type="ECO:0000256" key="2">
    <source>
        <dbReference type="ARBA" id="ARBA00022630"/>
    </source>
</evidence>
<evidence type="ECO:0000256" key="3">
    <source>
        <dbReference type="ARBA" id="ARBA00022827"/>
    </source>
</evidence>
<reference evidence="5 6" key="1">
    <citation type="submission" date="2020-08" db="EMBL/GenBank/DDBJ databases">
        <title>Sequencing the genomes of 1000 actinobacteria strains.</title>
        <authorList>
            <person name="Klenk H.-P."/>
        </authorList>
    </citation>
    <scope>NUCLEOTIDE SEQUENCE [LARGE SCALE GENOMIC DNA]</scope>
    <source>
        <strain evidence="5 6">DSM 40483</strain>
    </source>
</reference>